<gene>
    <name evidence="1" type="ORF">KGM_208213</name>
</gene>
<dbReference type="PANTHER" id="PTHR16525">
    <property type="entry name" value="PROTEIN C12ORF4"/>
    <property type="match status" value="1"/>
</dbReference>
<organism evidence="1 2">
    <name type="scientific">Danaus plexippus plexippus</name>
    <dbReference type="NCBI Taxonomy" id="278856"/>
    <lineage>
        <taxon>Eukaryota</taxon>
        <taxon>Metazoa</taxon>
        <taxon>Ecdysozoa</taxon>
        <taxon>Arthropoda</taxon>
        <taxon>Hexapoda</taxon>
        <taxon>Insecta</taxon>
        <taxon>Pterygota</taxon>
        <taxon>Neoptera</taxon>
        <taxon>Endopterygota</taxon>
        <taxon>Lepidoptera</taxon>
        <taxon>Glossata</taxon>
        <taxon>Ditrysia</taxon>
        <taxon>Papilionoidea</taxon>
        <taxon>Nymphalidae</taxon>
        <taxon>Danainae</taxon>
        <taxon>Danaini</taxon>
        <taxon>Danaina</taxon>
        <taxon>Danaus</taxon>
        <taxon>Danaus</taxon>
    </lineage>
</organism>
<sequence length="522" mass="58729">MTATELENATKTFKFSFPTCTNEDLLFKLEVPVEIPYPGSTRELVQRILKMFHIPVYLEDELNEKLADFVSEETRNFHHNRDATLIDQLKNNELDLEGIIKNWEKQFKNVVDFAEQKGSSDEEVFAAAYHKLVHSPALETILQVESAYAKTVMDMIQNRDDDIRKLTKRQTEEMEEKIRLLNTSTTEEEINTLAAKHFEAQSLATGRWDSQLDALKHTQRAEHRTWLMNAINEYQTEEKITPSNSPLCSYASLPPAPAAPATLLEESFTIHLGSQLKQTHNIRLVCADMLDLCARDRTDGGLSLSLYSSELSGAVVVCEGRPSRSPLTSLPRVTDHHFPDLHDQLRRIEEAVADPAETRNRSRGERESRRRALRAGDVFVTRHSNLSQHVVFHLVADEDELRSAELSSRHRAVLGLREVLLAAQRNDVASVALPLLLRRELGEDATAAWCLRRAELVLKCVKGFVLEASAAGGARLKTLTAAVPREARALFPALAALLPAVFRVAGPLRPRLPSHEAPRPRV</sequence>
<dbReference type="KEGG" id="dpl:KGM_208213"/>
<dbReference type="STRING" id="278856.A0A212FE71"/>
<name>A0A212FE71_DANPL</name>
<proteinExistence type="predicted"/>
<dbReference type="FunCoup" id="A0A212FE71">
    <property type="interactions" value="2161"/>
</dbReference>
<evidence type="ECO:0000313" key="2">
    <source>
        <dbReference type="Proteomes" id="UP000007151"/>
    </source>
</evidence>
<dbReference type="PANTHER" id="PTHR16525:SF0">
    <property type="entry name" value="PROTEIN C12ORF4"/>
    <property type="match status" value="1"/>
</dbReference>
<evidence type="ECO:0000313" key="1">
    <source>
        <dbReference type="EMBL" id="OWR52065.1"/>
    </source>
</evidence>
<accession>A0A212FE71</accession>
<reference evidence="1 2" key="1">
    <citation type="journal article" date="2011" name="Cell">
        <title>The monarch butterfly genome yields insights into long-distance migration.</title>
        <authorList>
            <person name="Zhan S."/>
            <person name="Merlin C."/>
            <person name="Boore J.L."/>
            <person name="Reppert S.M."/>
        </authorList>
    </citation>
    <scope>NUCLEOTIDE SEQUENCE [LARGE SCALE GENOMIC DNA]</scope>
    <source>
        <strain evidence="1">F-2</strain>
    </source>
</reference>
<keyword evidence="2" id="KW-1185">Reference proteome</keyword>
<dbReference type="EMBL" id="AGBW02008963">
    <property type="protein sequence ID" value="OWR52065.1"/>
    <property type="molecule type" value="Genomic_DNA"/>
</dbReference>
<dbReference type="OrthoDB" id="415359at2759"/>
<dbReference type="AlphaFoldDB" id="A0A212FE71"/>
<protein>
    <submittedName>
        <fullName evidence="1">Uncharacterized protein</fullName>
    </submittedName>
</protein>
<dbReference type="Proteomes" id="UP000007151">
    <property type="component" value="Unassembled WGS sequence"/>
</dbReference>
<dbReference type="GO" id="GO:0005737">
    <property type="term" value="C:cytoplasm"/>
    <property type="evidence" value="ECO:0007669"/>
    <property type="project" value="TreeGrafter"/>
</dbReference>
<dbReference type="eggNOG" id="KOG4506">
    <property type="taxonomic scope" value="Eukaryota"/>
</dbReference>
<comment type="caution">
    <text evidence="1">The sequence shown here is derived from an EMBL/GenBank/DDBJ whole genome shotgun (WGS) entry which is preliminary data.</text>
</comment>
<dbReference type="InterPro" id="IPR019311">
    <property type="entry name" value="Fy-3"/>
</dbReference>
<dbReference type="Pfam" id="PF10154">
    <property type="entry name" value="Fy-3"/>
    <property type="match status" value="1"/>
</dbReference>